<feature type="region of interest" description="Disordered" evidence="1">
    <location>
        <begin position="116"/>
        <end position="267"/>
    </location>
</feature>
<organism evidence="2 3">
    <name type="scientific">Lophiostoma macrostomum CBS 122681</name>
    <dbReference type="NCBI Taxonomy" id="1314788"/>
    <lineage>
        <taxon>Eukaryota</taxon>
        <taxon>Fungi</taxon>
        <taxon>Dikarya</taxon>
        <taxon>Ascomycota</taxon>
        <taxon>Pezizomycotina</taxon>
        <taxon>Dothideomycetes</taxon>
        <taxon>Pleosporomycetidae</taxon>
        <taxon>Pleosporales</taxon>
        <taxon>Lophiostomataceae</taxon>
        <taxon>Lophiostoma</taxon>
    </lineage>
</organism>
<keyword evidence="3" id="KW-1185">Reference proteome</keyword>
<feature type="compositionally biased region" description="Basic and acidic residues" evidence="1">
    <location>
        <begin position="245"/>
        <end position="257"/>
    </location>
</feature>
<evidence type="ECO:0000256" key="1">
    <source>
        <dbReference type="SAM" id="MobiDB-lite"/>
    </source>
</evidence>
<evidence type="ECO:0000313" key="3">
    <source>
        <dbReference type="Proteomes" id="UP000799324"/>
    </source>
</evidence>
<reference evidence="2" key="1">
    <citation type="journal article" date="2020" name="Stud. Mycol.">
        <title>101 Dothideomycetes genomes: a test case for predicting lifestyles and emergence of pathogens.</title>
        <authorList>
            <person name="Haridas S."/>
            <person name="Albert R."/>
            <person name="Binder M."/>
            <person name="Bloem J."/>
            <person name="Labutti K."/>
            <person name="Salamov A."/>
            <person name="Andreopoulos B."/>
            <person name="Baker S."/>
            <person name="Barry K."/>
            <person name="Bills G."/>
            <person name="Bluhm B."/>
            <person name="Cannon C."/>
            <person name="Castanera R."/>
            <person name="Culley D."/>
            <person name="Daum C."/>
            <person name="Ezra D."/>
            <person name="Gonzalez J."/>
            <person name="Henrissat B."/>
            <person name="Kuo A."/>
            <person name="Liang C."/>
            <person name="Lipzen A."/>
            <person name="Lutzoni F."/>
            <person name="Magnuson J."/>
            <person name="Mondo S."/>
            <person name="Nolan M."/>
            <person name="Ohm R."/>
            <person name="Pangilinan J."/>
            <person name="Park H.-J."/>
            <person name="Ramirez L."/>
            <person name="Alfaro M."/>
            <person name="Sun H."/>
            <person name="Tritt A."/>
            <person name="Yoshinaga Y."/>
            <person name="Zwiers L.-H."/>
            <person name="Turgeon B."/>
            <person name="Goodwin S."/>
            <person name="Spatafora J."/>
            <person name="Crous P."/>
            <person name="Grigoriev I."/>
        </authorList>
    </citation>
    <scope>NUCLEOTIDE SEQUENCE</scope>
    <source>
        <strain evidence="2">CBS 122681</strain>
    </source>
</reference>
<protein>
    <submittedName>
        <fullName evidence="2">Uncharacterized protein</fullName>
    </submittedName>
</protein>
<accession>A0A6A6T4K6</accession>
<sequence length="411" mass="45538">MAAFAPPVRRGDFLYSSVLYADAGNGNHHPRASTAELVTLLRPETRSRDVKPTKEAKDPVGHWYTAQLVHYGLPPTKDKNAAKVRLLNALNSHKLEILPWILKLESDLKNEWEADNRKAKRGAGAKRSVPAKRSPGKAAQSQFSQTTNVTVNLSLPPGFSMIEQPGVHHTNKNNDGTPPKKQSAKRKQDDDDNAMLQTPIKKSRVKKELSIAPTASSPYSSTPRIKQEASSKTLTPPRIGSGSVKQEKQVTIKRERAPVTPRPPPTIQLSGTYKITCPAALSTFPSLAPSTLRLDLCRDASRDVWWVTFTFAAWHCVILMDPGPSFETLGEPCTLGWRLRDLENGELKFGKRCTGEMTCFRDETIRGSLFNVPGAGMIEFWGPRMKTKGVLRSADGLKAEWDDFVDEAYGR</sequence>
<dbReference type="Proteomes" id="UP000799324">
    <property type="component" value="Unassembled WGS sequence"/>
</dbReference>
<feature type="compositionally biased region" description="Polar residues" evidence="1">
    <location>
        <begin position="139"/>
        <end position="153"/>
    </location>
</feature>
<gene>
    <name evidence="2" type="ORF">K491DRAFT_680303</name>
</gene>
<proteinExistence type="predicted"/>
<dbReference type="AlphaFoldDB" id="A0A6A6T4K6"/>
<feature type="compositionally biased region" description="Low complexity" evidence="1">
    <location>
        <begin position="210"/>
        <end position="223"/>
    </location>
</feature>
<dbReference type="OrthoDB" id="4121058at2759"/>
<dbReference type="EMBL" id="MU004376">
    <property type="protein sequence ID" value="KAF2653748.1"/>
    <property type="molecule type" value="Genomic_DNA"/>
</dbReference>
<evidence type="ECO:0000313" key="2">
    <source>
        <dbReference type="EMBL" id="KAF2653748.1"/>
    </source>
</evidence>
<name>A0A6A6T4K6_9PLEO</name>